<proteinExistence type="predicted"/>
<evidence type="ECO:0000313" key="2">
    <source>
        <dbReference type="EMBL" id="QGA80403.1"/>
    </source>
</evidence>
<organism evidence="2 3">
    <name type="scientific">Candidatus Nanohalobium constans</name>
    <dbReference type="NCBI Taxonomy" id="2565781"/>
    <lineage>
        <taxon>Archaea</taxon>
        <taxon>Candidatus Nanohalarchaeota</taxon>
        <taxon>Candidatus Nanohalobia</taxon>
        <taxon>Candidatus Nanohalobiales</taxon>
        <taxon>Candidatus Nanohalobiaceae</taxon>
        <taxon>Candidatus Nanohalobium</taxon>
    </lineage>
</organism>
<dbReference type="PANTHER" id="PTHR20992:SF9">
    <property type="entry name" value="AT15442P-RELATED"/>
    <property type="match status" value="1"/>
</dbReference>
<feature type="transmembrane region" description="Helical" evidence="1">
    <location>
        <begin position="278"/>
        <end position="297"/>
    </location>
</feature>
<keyword evidence="1" id="KW-1133">Transmembrane helix</keyword>
<name>A0A5Q0UFL1_9ARCH</name>
<dbReference type="KEGG" id="ncon:LC1Nh_0503"/>
<keyword evidence="1" id="KW-0472">Membrane</keyword>
<keyword evidence="1" id="KW-0812">Transmembrane</keyword>
<keyword evidence="3" id="KW-1185">Reference proteome</keyword>
<dbReference type="NCBIfam" id="TIGR00341">
    <property type="entry name" value="TIGR00341 family protein"/>
    <property type="match status" value="1"/>
</dbReference>
<dbReference type="InterPro" id="IPR005240">
    <property type="entry name" value="DUF389"/>
</dbReference>
<accession>A0A5Q0UFL1</accession>
<feature type="transmembrane region" description="Helical" evidence="1">
    <location>
        <begin position="215"/>
        <end position="237"/>
    </location>
</feature>
<dbReference type="Proteomes" id="UP000377803">
    <property type="component" value="Chromosome"/>
</dbReference>
<dbReference type="AlphaFoldDB" id="A0A5Q0UFL1"/>
<reference evidence="3" key="1">
    <citation type="submission" date="2019-05" db="EMBL/GenBank/DDBJ databases">
        <title>Candidatus Nanohalobium constans, a novel model system to study the DPANN nano-sized archaea: genomic and physiological characterization of a nanoarchaeon co-cultured with its chitinotrophic host.</title>
        <authorList>
            <person name="La Cono V."/>
            <person name="Arcadi E."/>
            <person name="Crisafi F."/>
            <person name="Denaro R."/>
            <person name="La Spada G."/>
            <person name="Messina E."/>
            <person name="Smedile F."/>
            <person name="Toshchakov S.V."/>
            <person name="Shevchenko M.A."/>
            <person name="Golyshin P.N."/>
            <person name="Golyshina O.V."/>
            <person name="Ferrer M."/>
            <person name="Rohde M."/>
            <person name="Mushegian A."/>
            <person name="Sorokin D.Y."/>
            <person name="Giuliano L."/>
            <person name="Yakimov M.M."/>
        </authorList>
    </citation>
    <scope>NUCLEOTIDE SEQUENCE [LARGE SCALE GENOMIC DNA]</scope>
    <source>
        <strain evidence="3">LC1Nh</strain>
    </source>
</reference>
<feature type="transmembrane region" description="Helical" evidence="1">
    <location>
        <begin position="182"/>
        <end position="203"/>
    </location>
</feature>
<evidence type="ECO:0000256" key="1">
    <source>
        <dbReference type="SAM" id="Phobius"/>
    </source>
</evidence>
<evidence type="ECO:0000313" key="3">
    <source>
        <dbReference type="Proteomes" id="UP000377803"/>
    </source>
</evidence>
<dbReference type="Pfam" id="PF04087">
    <property type="entry name" value="DUF389"/>
    <property type="match status" value="1"/>
</dbReference>
<protein>
    <submittedName>
        <fullName evidence="2">TIGR00341 family protein</fullName>
    </submittedName>
</protein>
<feature type="transmembrane region" description="Helical" evidence="1">
    <location>
        <begin position="125"/>
        <end position="142"/>
    </location>
</feature>
<feature type="transmembrane region" description="Helical" evidence="1">
    <location>
        <begin position="244"/>
        <end position="266"/>
    </location>
</feature>
<feature type="transmembrane region" description="Helical" evidence="1">
    <location>
        <begin position="317"/>
        <end position="336"/>
    </location>
</feature>
<dbReference type="PANTHER" id="PTHR20992">
    <property type="entry name" value="AT15442P-RELATED"/>
    <property type="match status" value="1"/>
</dbReference>
<dbReference type="EMBL" id="CP040089">
    <property type="protein sequence ID" value="QGA80403.1"/>
    <property type="molecule type" value="Genomic_DNA"/>
</dbReference>
<sequence>MYSQYFYSQIAHSSDVRQLQVTVPKKFSEEAKEILEDFSTDISTKEAEKDDYKAVEVTATAESDDIDEITAKLKDIGDIESGKLSIRVLEQESLIQKGQKTKGSFSALSQEEIYSKAQESGSFNITQWSLVAASSAIAALGIASNSIIAVIGAMMLAPMLSPFIAGSISLSVGDRTLMQDSMIAGFGSILLAFITALLISLPLEFTVTSALSTVLAPGFLAVPLSLIVGAAAALSFTTGFRDQIAGVAVAVALVPPIAAAGLTFGAGRYLLGFKALNLAIMNVLAVLVSGYACLKVFGLEPTTYYKKKSAETMRKAIPIGIILIMLLGIPLSFSFYDTGGDIGVQDSAEDFFGDNLVKVQRGNDEVTVMAYGNFSTSSFESRFEDRNVDVVILERK</sequence>
<feature type="transmembrane region" description="Helical" evidence="1">
    <location>
        <begin position="148"/>
        <end position="170"/>
    </location>
</feature>
<gene>
    <name evidence="2" type="ORF">LC1Nh_0503</name>
</gene>